<organism evidence="10 11">
    <name type="scientific">Pontibacter anaerobius</name>
    <dbReference type="NCBI Taxonomy" id="2993940"/>
    <lineage>
        <taxon>Bacteria</taxon>
        <taxon>Pseudomonadati</taxon>
        <taxon>Bacteroidota</taxon>
        <taxon>Cytophagia</taxon>
        <taxon>Cytophagales</taxon>
        <taxon>Hymenobacteraceae</taxon>
        <taxon>Pontibacter</taxon>
    </lineage>
</organism>
<dbReference type="PANTHER" id="PTHR10815">
    <property type="entry name" value="METHYLATED-DNA--PROTEIN-CYSTEINE METHYLTRANSFERASE"/>
    <property type="match status" value="1"/>
</dbReference>
<feature type="domain" description="HTH araC/xylS-type" evidence="9">
    <location>
        <begin position="8"/>
        <end position="105"/>
    </location>
</feature>
<keyword evidence="4" id="KW-0227">DNA damage</keyword>
<dbReference type="Pfam" id="PF01035">
    <property type="entry name" value="DNA_binding_1"/>
    <property type="match status" value="1"/>
</dbReference>
<dbReference type="PROSITE" id="PS00374">
    <property type="entry name" value="MGMT"/>
    <property type="match status" value="1"/>
</dbReference>
<dbReference type="SUPFAM" id="SSF46767">
    <property type="entry name" value="Methylated DNA-protein cysteine methyltransferase, C-terminal domain"/>
    <property type="match status" value="1"/>
</dbReference>
<evidence type="ECO:0000256" key="8">
    <source>
        <dbReference type="ARBA" id="ARBA00049348"/>
    </source>
</evidence>
<accession>A0ABT3RCQ0</accession>
<dbReference type="Pfam" id="PF12833">
    <property type="entry name" value="HTH_18"/>
    <property type="match status" value="1"/>
</dbReference>
<evidence type="ECO:0000256" key="6">
    <source>
        <dbReference type="ARBA" id="ARBA00023163"/>
    </source>
</evidence>
<dbReference type="SMART" id="SM00342">
    <property type="entry name" value="HTH_ARAC"/>
    <property type="match status" value="1"/>
</dbReference>
<dbReference type="InterPro" id="IPR001497">
    <property type="entry name" value="MethylDNA_cys_MeTrfase_AS"/>
</dbReference>
<evidence type="ECO:0000256" key="2">
    <source>
        <dbReference type="ARBA" id="ARBA00022603"/>
    </source>
</evidence>
<dbReference type="Gene3D" id="1.10.10.10">
    <property type="entry name" value="Winged helix-like DNA-binding domain superfamily/Winged helix DNA-binding domain"/>
    <property type="match status" value="1"/>
</dbReference>
<evidence type="ECO:0000313" key="10">
    <source>
        <dbReference type="EMBL" id="MCX2739399.1"/>
    </source>
</evidence>
<protein>
    <submittedName>
        <fullName evidence="10">Methylated-DNA--[protein]-cysteine S-methyltransferase</fullName>
        <ecNumber evidence="10">2.1.1.63</ecNumber>
    </submittedName>
</protein>
<dbReference type="Pfam" id="PF02870">
    <property type="entry name" value="Methyltransf_1N"/>
    <property type="match status" value="1"/>
</dbReference>
<proteinExistence type="predicted"/>
<dbReference type="InterPro" id="IPR036388">
    <property type="entry name" value="WH-like_DNA-bd_sf"/>
</dbReference>
<dbReference type="InterPro" id="IPR036631">
    <property type="entry name" value="MGMT_N_sf"/>
</dbReference>
<dbReference type="NCBIfam" id="TIGR00589">
    <property type="entry name" value="ogt"/>
    <property type="match status" value="1"/>
</dbReference>
<keyword evidence="6" id="KW-0804">Transcription</keyword>
<comment type="caution">
    <text evidence="10">The sequence shown here is derived from an EMBL/GenBank/DDBJ whole genome shotgun (WGS) entry which is preliminary data.</text>
</comment>
<dbReference type="PANTHER" id="PTHR10815:SF13">
    <property type="entry name" value="METHYLATED-DNA--PROTEIN-CYSTEINE METHYLTRANSFERASE"/>
    <property type="match status" value="1"/>
</dbReference>
<evidence type="ECO:0000259" key="9">
    <source>
        <dbReference type="PROSITE" id="PS01124"/>
    </source>
</evidence>
<evidence type="ECO:0000256" key="1">
    <source>
        <dbReference type="ARBA" id="ARBA00001286"/>
    </source>
</evidence>
<dbReference type="InterPro" id="IPR008332">
    <property type="entry name" value="MethylG_MeTrfase_N"/>
</dbReference>
<dbReference type="RefSeq" id="WP_266051456.1">
    <property type="nucleotide sequence ID" value="NZ_JAPFQO010000002.1"/>
</dbReference>
<dbReference type="InterPro" id="IPR018060">
    <property type="entry name" value="HTH_AraC"/>
</dbReference>
<dbReference type="EC" id="2.1.1.63" evidence="10"/>
<dbReference type="CDD" id="cd06445">
    <property type="entry name" value="ATase"/>
    <property type="match status" value="1"/>
</dbReference>
<keyword evidence="2 10" id="KW-0489">Methyltransferase</keyword>
<dbReference type="SUPFAM" id="SSF46689">
    <property type="entry name" value="Homeodomain-like"/>
    <property type="match status" value="1"/>
</dbReference>
<gene>
    <name evidence="10" type="ORF">OO017_05535</name>
</gene>
<reference evidence="10 11" key="1">
    <citation type="submission" date="2022-11" db="EMBL/GenBank/DDBJ databases">
        <title>The characterization of three novel Bacteroidetes species and genomic analysis of their roles in tidal elemental geochemical cycles.</title>
        <authorList>
            <person name="Ma K.-J."/>
        </authorList>
    </citation>
    <scope>NUCLEOTIDE SEQUENCE [LARGE SCALE GENOMIC DNA]</scope>
    <source>
        <strain evidence="10 11">M82</strain>
    </source>
</reference>
<dbReference type="InterPro" id="IPR009057">
    <property type="entry name" value="Homeodomain-like_sf"/>
</dbReference>
<keyword evidence="11" id="KW-1185">Reference proteome</keyword>
<dbReference type="Gene3D" id="1.10.10.60">
    <property type="entry name" value="Homeodomain-like"/>
    <property type="match status" value="1"/>
</dbReference>
<evidence type="ECO:0000313" key="11">
    <source>
        <dbReference type="Proteomes" id="UP001207228"/>
    </source>
</evidence>
<dbReference type="SUPFAM" id="SSF53155">
    <property type="entry name" value="Methylated DNA-protein cysteine methyltransferase domain"/>
    <property type="match status" value="1"/>
</dbReference>
<comment type="catalytic activity">
    <reaction evidence="8">
        <text>a 6-O-methyl-2'-deoxyguanosine in DNA + L-cysteinyl-[protein] = S-methyl-L-cysteinyl-[protein] + a 2'-deoxyguanosine in DNA</text>
        <dbReference type="Rhea" id="RHEA:24000"/>
        <dbReference type="Rhea" id="RHEA-COMP:10131"/>
        <dbReference type="Rhea" id="RHEA-COMP:10132"/>
        <dbReference type="Rhea" id="RHEA-COMP:11367"/>
        <dbReference type="Rhea" id="RHEA-COMP:11368"/>
        <dbReference type="ChEBI" id="CHEBI:29950"/>
        <dbReference type="ChEBI" id="CHEBI:82612"/>
        <dbReference type="ChEBI" id="CHEBI:85445"/>
        <dbReference type="ChEBI" id="CHEBI:85448"/>
        <dbReference type="EC" id="2.1.1.63"/>
    </reaction>
</comment>
<keyword evidence="7" id="KW-0234">DNA repair</keyword>
<name>A0ABT3RCQ0_9BACT</name>
<dbReference type="EMBL" id="JAPFQO010000002">
    <property type="protein sequence ID" value="MCX2739399.1"/>
    <property type="molecule type" value="Genomic_DNA"/>
</dbReference>
<dbReference type="PROSITE" id="PS01124">
    <property type="entry name" value="HTH_ARAC_FAMILY_2"/>
    <property type="match status" value="1"/>
</dbReference>
<keyword evidence="5" id="KW-0805">Transcription regulation</keyword>
<dbReference type="Gene3D" id="3.30.160.70">
    <property type="entry name" value="Methylated DNA-protein cysteine methyltransferase domain"/>
    <property type="match status" value="1"/>
</dbReference>
<evidence type="ECO:0000256" key="4">
    <source>
        <dbReference type="ARBA" id="ARBA00022763"/>
    </source>
</evidence>
<sequence>MKHYETVAKALAYIRQNTAQQPALDAVAAHVHLSPHHLQRVFTEWAGVSPKKFLQYLSLQHAKAVLAQSASLLDASHSTGLSGSSRLHDLFVKIEGMTPGQYKSKGEELLLKYSFGACQFGTYLVASTEKGICHLHFYQDREQALMELQQAWPKAQLVQQQDRMHQQVSAFFENTLSSEMGHINLHLSGTPFQLKVWEALLRIPEAHLSSYSTLAKQIDMPTASRAVGTAIGSNPIAFLIPCHRVIRSVGGIGEYRWGSERKMAMIGWEAASLDNPN</sequence>
<keyword evidence="3 10" id="KW-0808">Transferase</keyword>
<dbReference type="InterPro" id="IPR036217">
    <property type="entry name" value="MethylDNA_cys_MeTrfase_DNAb"/>
</dbReference>
<dbReference type="Proteomes" id="UP001207228">
    <property type="component" value="Unassembled WGS sequence"/>
</dbReference>
<evidence type="ECO:0000256" key="7">
    <source>
        <dbReference type="ARBA" id="ARBA00023204"/>
    </source>
</evidence>
<comment type="catalytic activity">
    <reaction evidence="1">
        <text>a 4-O-methyl-thymidine in DNA + L-cysteinyl-[protein] = a thymidine in DNA + S-methyl-L-cysteinyl-[protein]</text>
        <dbReference type="Rhea" id="RHEA:53428"/>
        <dbReference type="Rhea" id="RHEA-COMP:10131"/>
        <dbReference type="Rhea" id="RHEA-COMP:10132"/>
        <dbReference type="Rhea" id="RHEA-COMP:13555"/>
        <dbReference type="Rhea" id="RHEA-COMP:13556"/>
        <dbReference type="ChEBI" id="CHEBI:29950"/>
        <dbReference type="ChEBI" id="CHEBI:82612"/>
        <dbReference type="ChEBI" id="CHEBI:137386"/>
        <dbReference type="ChEBI" id="CHEBI:137387"/>
        <dbReference type="EC" id="2.1.1.63"/>
    </reaction>
</comment>
<evidence type="ECO:0000256" key="3">
    <source>
        <dbReference type="ARBA" id="ARBA00022679"/>
    </source>
</evidence>
<dbReference type="InterPro" id="IPR014048">
    <property type="entry name" value="MethylDNA_cys_MeTrfase_DNA-bd"/>
</dbReference>
<dbReference type="GO" id="GO:0003908">
    <property type="term" value="F:methylated-DNA-[protein]-cysteine S-methyltransferase activity"/>
    <property type="evidence" value="ECO:0007669"/>
    <property type="project" value="UniProtKB-EC"/>
</dbReference>
<evidence type="ECO:0000256" key="5">
    <source>
        <dbReference type="ARBA" id="ARBA00023015"/>
    </source>
</evidence>
<dbReference type="GO" id="GO:0032259">
    <property type="term" value="P:methylation"/>
    <property type="evidence" value="ECO:0007669"/>
    <property type="project" value="UniProtKB-KW"/>
</dbReference>